<reference evidence="11" key="1">
    <citation type="submission" date="2023-03" db="EMBL/GenBank/DDBJ databases">
        <title>Near-Complete genome sequence of Lipomyces tetrasporous NRRL Y-64009, an oleaginous yeast capable of growing on lignocellulosic hydrolysates.</title>
        <authorList>
            <consortium name="Lawrence Berkeley National Laboratory"/>
            <person name="Jagtap S.S."/>
            <person name="Liu J.-J."/>
            <person name="Walukiewicz H.E."/>
            <person name="Pangilinan J."/>
            <person name="Lipzen A."/>
            <person name="Ahrendt S."/>
            <person name="Koriabine M."/>
            <person name="Cobaugh K."/>
            <person name="Salamov A."/>
            <person name="Yoshinaga Y."/>
            <person name="Ng V."/>
            <person name="Daum C."/>
            <person name="Grigoriev I.V."/>
            <person name="Slininger P.J."/>
            <person name="Dien B.S."/>
            <person name="Jin Y.-S."/>
            <person name="Rao C.V."/>
        </authorList>
    </citation>
    <scope>NUCLEOTIDE SEQUENCE</scope>
    <source>
        <strain evidence="11">NRRL Y-64009</strain>
    </source>
</reference>
<proteinExistence type="inferred from homology"/>
<evidence type="ECO:0000256" key="2">
    <source>
        <dbReference type="ARBA" id="ARBA00013274"/>
    </source>
</evidence>
<gene>
    <name evidence="11" type="ORF">POJ06DRAFT_248116</name>
</gene>
<dbReference type="Pfam" id="PF01735">
    <property type="entry name" value="PLA2_B"/>
    <property type="match status" value="1"/>
</dbReference>
<keyword evidence="7" id="KW-0325">Glycoprotein</keyword>
<evidence type="ECO:0000313" key="11">
    <source>
        <dbReference type="EMBL" id="KAJ8101872.1"/>
    </source>
</evidence>
<evidence type="ECO:0000256" key="4">
    <source>
        <dbReference type="ARBA" id="ARBA00022801"/>
    </source>
</evidence>
<dbReference type="InterPro" id="IPR016035">
    <property type="entry name" value="Acyl_Trfase/lysoPLipase"/>
</dbReference>
<accession>A0AAD7VT98</accession>
<dbReference type="PROSITE" id="PS51210">
    <property type="entry name" value="PLA2C"/>
    <property type="match status" value="1"/>
</dbReference>
<comment type="catalytic activity">
    <reaction evidence="9">
        <text>a 1-acyl-sn-glycero-3-phosphocholine + H2O = sn-glycerol 3-phosphocholine + a fatty acid + H(+)</text>
        <dbReference type="Rhea" id="RHEA:15177"/>
        <dbReference type="ChEBI" id="CHEBI:15377"/>
        <dbReference type="ChEBI" id="CHEBI:15378"/>
        <dbReference type="ChEBI" id="CHEBI:16870"/>
        <dbReference type="ChEBI" id="CHEBI:28868"/>
        <dbReference type="ChEBI" id="CHEBI:58168"/>
        <dbReference type="EC" id="3.1.1.5"/>
    </reaction>
</comment>
<evidence type="ECO:0000256" key="3">
    <source>
        <dbReference type="ARBA" id="ARBA00022729"/>
    </source>
</evidence>
<dbReference type="GO" id="GO:0005829">
    <property type="term" value="C:cytosol"/>
    <property type="evidence" value="ECO:0007669"/>
    <property type="project" value="TreeGrafter"/>
</dbReference>
<keyword evidence="12" id="KW-1185">Reference proteome</keyword>
<evidence type="ECO:0000256" key="5">
    <source>
        <dbReference type="ARBA" id="ARBA00022963"/>
    </source>
</evidence>
<evidence type="ECO:0000256" key="6">
    <source>
        <dbReference type="ARBA" id="ARBA00023098"/>
    </source>
</evidence>
<evidence type="ECO:0000256" key="1">
    <source>
        <dbReference type="ARBA" id="ARBA00008780"/>
    </source>
</evidence>
<dbReference type="EMBL" id="JARPMG010000003">
    <property type="protein sequence ID" value="KAJ8101872.1"/>
    <property type="molecule type" value="Genomic_DNA"/>
</dbReference>
<feature type="domain" description="PLA2c" evidence="10">
    <location>
        <begin position="74"/>
        <end position="606"/>
    </location>
</feature>
<comment type="caution">
    <text evidence="11">The sequence shown here is derived from an EMBL/GenBank/DDBJ whole genome shotgun (WGS) entry which is preliminary data.</text>
</comment>
<keyword evidence="6 8" id="KW-0443">Lipid metabolism</keyword>
<dbReference type="InterPro" id="IPR002642">
    <property type="entry name" value="LysoPLipase_cat_dom"/>
</dbReference>
<evidence type="ECO:0000313" key="12">
    <source>
        <dbReference type="Proteomes" id="UP001217417"/>
    </source>
</evidence>
<dbReference type="PANTHER" id="PTHR10728:SF33">
    <property type="entry name" value="LYSOPHOSPHOLIPASE 1-RELATED"/>
    <property type="match status" value="1"/>
</dbReference>
<dbReference type="FunFam" id="3.40.1090.10:FF:000010">
    <property type="entry name" value="Lysophospholipase"/>
    <property type="match status" value="1"/>
</dbReference>
<dbReference type="PANTHER" id="PTHR10728">
    <property type="entry name" value="CYTOSOLIC PHOSPHOLIPASE A2"/>
    <property type="match status" value="1"/>
</dbReference>
<evidence type="ECO:0000259" key="10">
    <source>
        <dbReference type="PROSITE" id="PS51210"/>
    </source>
</evidence>
<dbReference type="GeneID" id="80882155"/>
<dbReference type="RefSeq" id="XP_056045322.1">
    <property type="nucleotide sequence ID" value="XM_056186989.1"/>
</dbReference>
<sequence>MNPMMNSLWTLFLLLGLVLTRAVCAELTYEDEPEIIARAEAYLDAMNRRDLALAGGLSKRSFTNSANYTPTRTPCPSGSLVRLASAGLSSDESQYVDERNNMTRDALVSLLDRIGLDDFDAADFLGSNTTIKIGLAISGGGYRAMLSGAGFLAAADNRTVNATDSGHIGGLLQASTYLVGLSGGSWLVGSMALNNFSSVQDIQADPVLWDLSNSLLSPKGVNITAADEFYAQVVDEVTGKADAGFETSLTDIWGRLLSQQMFNYSGGGPGLAWSDIADTGPFTSRELPFPMVVAVGVTEGEVLDIETTTAFELSPYEMGSWDNTLGAFSLTKYLGSETVNGTPSNGNECIVGFDNAGFVIGSSSSLFNISPLNSSLVLNAFLPSQLMSTLGEMGNDSYTRGVAVFAPNPFFGVDDANVRLDPLIGLADGGEDAQNVPLLPLLQPEREVDVIFALDNSGDLQSGWPNGDALIATYERQYVRESAAMPYVPDNNSFVALNLTRQPTFFGCDASNMSAITPLIVYMANYPFSYLTNTSTLKLTYTSEEIEGFITNGYNLGTQGNGTIDSEWPACMACAVIHREVERRGIEHSAQCQQCMQNHCWDGRIATTNATFEQTYPDLLINANASSTAAVSSSTTTSTASASASATTAIAAASESASTSAALLAPSSASATELASSTQSSPSATTTNAAAGVAVPVWTSAACAVAIALFENFFYNFL</sequence>
<evidence type="ECO:0000256" key="7">
    <source>
        <dbReference type="ARBA" id="ARBA00023180"/>
    </source>
</evidence>
<dbReference type="SUPFAM" id="SSF52151">
    <property type="entry name" value="FabD/lysophospholipase-like"/>
    <property type="match status" value="1"/>
</dbReference>
<dbReference type="Gene3D" id="3.40.1090.10">
    <property type="entry name" value="Cytosolic phospholipase A2 catalytic domain"/>
    <property type="match status" value="1"/>
</dbReference>
<dbReference type="AlphaFoldDB" id="A0AAD7VT98"/>
<feature type="signal peptide" evidence="9">
    <location>
        <begin position="1"/>
        <end position="25"/>
    </location>
</feature>
<protein>
    <recommendedName>
        <fullName evidence="2 9">Lysophospholipase</fullName>
        <ecNumber evidence="2 9">3.1.1.5</ecNumber>
    </recommendedName>
</protein>
<keyword evidence="5 8" id="KW-0442">Lipid degradation</keyword>
<keyword evidence="3 9" id="KW-0732">Signal</keyword>
<name>A0AAD7VT98_9ASCO</name>
<dbReference type="EC" id="3.1.1.5" evidence="2 9"/>
<dbReference type="Proteomes" id="UP001217417">
    <property type="component" value="Unassembled WGS sequence"/>
</dbReference>
<evidence type="ECO:0000256" key="8">
    <source>
        <dbReference type="PROSITE-ProRule" id="PRU00555"/>
    </source>
</evidence>
<dbReference type="GO" id="GO:0005783">
    <property type="term" value="C:endoplasmic reticulum"/>
    <property type="evidence" value="ECO:0007669"/>
    <property type="project" value="TreeGrafter"/>
</dbReference>
<dbReference type="GO" id="GO:0046475">
    <property type="term" value="P:glycerophospholipid catabolic process"/>
    <property type="evidence" value="ECO:0007669"/>
    <property type="project" value="TreeGrafter"/>
</dbReference>
<comment type="similarity">
    <text evidence="1 9">Belongs to the lysophospholipase family.</text>
</comment>
<organism evidence="11 12">
    <name type="scientific">Lipomyces tetrasporus</name>
    <dbReference type="NCBI Taxonomy" id="54092"/>
    <lineage>
        <taxon>Eukaryota</taxon>
        <taxon>Fungi</taxon>
        <taxon>Dikarya</taxon>
        <taxon>Ascomycota</taxon>
        <taxon>Saccharomycotina</taxon>
        <taxon>Lipomycetes</taxon>
        <taxon>Lipomycetales</taxon>
        <taxon>Lipomycetaceae</taxon>
        <taxon>Lipomyces</taxon>
    </lineage>
</organism>
<dbReference type="GO" id="GO:0004623">
    <property type="term" value="F:phospholipase A2 activity"/>
    <property type="evidence" value="ECO:0007669"/>
    <property type="project" value="TreeGrafter"/>
</dbReference>
<dbReference type="SMART" id="SM00022">
    <property type="entry name" value="PLAc"/>
    <property type="match status" value="1"/>
</dbReference>
<keyword evidence="4 8" id="KW-0378">Hydrolase</keyword>
<evidence type="ECO:0000256" key="9">
    <source>
        <dbReference type="RuleBase" id="RU362103"/>
    </source>
</evidence>
<feature type="chain" id="PRO_5041767876" description="Lysophospholipase" evidence="9">
    <location>
        <begin position="26"/>
        <end position="718"/>
    </location>
</feature>
<dbReference type="GO" id="GO:0004622">
    <property type="term" value="F:phosphatidylcholine lysophospholipase activity"/>
    <property type="evidence" value="ECO:0007669"/>
    <property type="project" value="UniProtKB-EC"/>
</dbReference>